<feature type="binding site" evidence="6">
    <location>
        <position position="286"/>
    </location>
    <ligand>
        <name>FAD</name>
        <dbReference type="ChEBI" id="CHEBI:57692"/>
    </ligand>
</feature>
<evidence type="ECO:0000256" key="1">
    <source>
        <dbReference type="ARBA" id="ARBA00001932"/>
    </source>
</evidence>
<feature type="site" description="Electron transfer via tryptophanyl radical" evidence="7">
    <location>
        <position position="481"/>
    </location>
</feature>
<feature type="binding site" evidence="6">
    <location>
        <begin position="471"/>
        <end position="473"/>
    </location>
    <ligand>
        <name>FAD</name>
        <dbReference type="ChEBI" id="CHEBI:57692"/>
    </ligand>
</feature>
<dbReference type="NCBIfam" id="TIGR02765">
    <property type="entry name" value="crypto_DASH"/>
    <property type="match status" value="1"/>
</dbReference>
<feature type="compositionally biased region" description="Low complexity" evidence="8">
    <location>
        <begin position="601"/>
        <end position="621"/>
    </location>
</feature>
<evidence type="ECO:0000256" key="6">
    <source>
        <dbReference type="PIRSR" id="PIRSR602081-1"/>
    </source>
</evidence>
<accession>A0A507BHK8</accession>
<feature type="compositionally biased region" description="Gly residues" evidence="8">
    <location>
        <begin position="677"/>
        <end position="713"/>
    </location>
</feature>
<comment type="cofactor">
    <cofactor evidence="1">
        <name>(6R)-5,10-methylene-5,6,7,8-tetrahydrofolate</name>
        <dbReference type="ChEBI" id="CHEBI:15636"/>
    </cofactor>
</comment>
<dbReference type="AlphaFoldDB" id="A0A507BHK8"/>
<feature type="compositionally biased region" description="Basic residues" evidence="8">
    <location>
        <begin position="742"/>
        <end position="751"/>
    </location>
</feature>
<dbReference type="STRING" id="1093900.A0A507BHK8"/>
<dbReference type="InterPro" id="IPR014133">
    <property type="entry name" value="Cry_DASH"/>
</dbReference>
<gene>
    <name evidence="10" type="ORF">E0L32_011310</name>
</gene>
<dbReference type="PROSITE" id="PS51645">
    <property type="entry name" value="PHR_CRY_ALPHA_BETA"/>
    <property type="match status" value="1"/>
</dbReference>
<dbReference type="Pfam" id="PF00875">
    <property type="entry name" value="DNA_photolyase"/>
    <property type="match status" value="1"/>
</dbReference>
<protein>
    <recommendedName>
        <fullName evidence="9">Photolyase/cryptochrome alpha/beta domain-containing protein</fullName>
    </recommendedName>
</protein>
<dbReference type="PRINTS" id="PR00147">
    <property type="entry name" value="DNAPHOTLYASE"/>
</dbReference>
<dbReference type="InterPro" id="IPR036134">
    <property type="entry name" value="Crypto/Photolyase_FAD-like_sf"/>
</dbReference>
<sequence length="802" mass="87881">MSSPNVLIYLLRKDLRVSDNPILHHLATASDHGFTHLLPVFVFPAHQIEISGFIRDGSKSPYPEARSQTGNYWRCGPHRAKFIGEAVWNLKESLESLGSGLVLRAGKHGEVLQQLLEGLKSKDHKVGAVWMVGEESVEERREQSEVAAVCEKHSAEFRLWTDEKYFVDDRDLSLADIADLPDVFTTYRKSTEPLRQKPRATLPKPEKYSLPPFPDDSHIPAQASPFTTPGSLERLLEALVNPVKNFIPDLPAYPESGTSAHPFKGGEDPALERLEYLIRKGVMSAYKDTRNGLLGTDFSSKLSAFLAQGCLTARQIHEALVKFEDGTETKWEDVEGYGKGENEGTKAIRFELLWRDYMRLCTRKFKHKLFRREGFRGDSDYGNEKKRQWKSASPDGTLPNQNPSPEGVARILERFAAGTTGMGLIDASQRELIHTGYTSNRARQNVASFLSKHLGIDWRYGAEYYEMLLVDYDVSSNWANWQYVAGVGNDPRGEARIFNPVKQGFDYDAEGRYVRAWVPEVAPLEKLENVLQAWTASPEDLAKAGLADSVMVTDPVKRINFSVEGKPRPSRRPFVRRRGNNGGGRGGGGGAGAGAGGNGRTRGSASNGTNNDASNGNASSDQSATSGNESGPSGPGAMARHNNHQDRHHNGGRAGGGGQLSARTNSIQGSFRPPEGPRGGFYRGNGRGGGGIGTGSSGGGPHGRGFGPGRGGGVGNGGYNHGLEPYYTLPPPMHYLAQYPHPHPHPHHLHPHMAPPPHMHHQQPHQQFHQPQLAPPKHQHQHQHWAPPNPQPPPPPHAGGLS</sequence>
<dbReference type="Proteomes" id="UP000319257">
    <property type="component" value="Unassembled WGS sequence"/>
</dbReference>
<dbReference type="Gene3D" id="1.10.579.10">
    <property type="entry name" value="DNA Cyclobutane Dipyrimidine Photolyase, subunit A, domain 3"/>
    <property type="match status" value="1"/>
</dbReference>
<feature type="region of interest" description="Disordered" evidence="8">
    <location>
        <begin position="561"/>
        <end position="713"/>
    </location>
</feature>
<dbReference type="OrthoDB" id="435881at2759"/>
<evidence type="ECO:0000256" key="8">
    <source>
        <dbReference type="SAM" id="MobiDB-lite"/>
    </source>
</evidence>
<feature type="domain" description="Photolyase/cryptochrome alpha/beta" evidence="9">
    <location>
        <begin position="5"/>
        <end position="165"/>
    </location>
</feature>
<keyword evidence="11" id="KW-1185">Reference proteome</keyword>
<dbReference type="GeneID" id="41978757"/>
<evidence type="ECO:0000256" key="7">
    <source>
        <dbReference type="PIRSR" id="PIRSR602081-2"/>
    </source>
</evidence>
<comment type="cofactor">
    <cofactor evidence="6">
        <name>FAD</name>
        <dbReference type="ChEBI" id="CHEBI:57692"/>
    </cofactor>
    <text evidence="6">Binds 1 FAD per subunit.</text>
</comment>
<dbReference type="Gene3D" id="1.25.40.80">
    <property type="match status" value="1"/>
</dbReference>
<evidence type="ECO:0000313" key="10">
    <source>
        <dbReference type="EMBL" id="TPX18993.1"/>
    </source>
</evidence>
<feature type="compositionally biased region" description="Pro residues" evidence="8">
    <location>
        <begin position="787"/>
        <end position="802"/>
    </location>
</feature>
<evidence type="ECO:0000256" key="3">
    <source>
        <dbReference type="ARBA" id="ARBA00022630"/>
    </source>
</evidence>
<keyword evidence="4 6" id="KW-0274">FAD</keyword>
<dbReference type="InterPro" id="IPR002081">
    <property type="entry name" value="Cryptochrome/DNA_photolyase_1"/>
</dbReference>
<dbReference type="GO" id="GO:0003904">
    <property type="term" value="F:deoxyribodipyrimidine photo-lyase activity"/>
    <property type="evidence" value="ECO:0007669"/>
    <property type="project" value="TreeGrafter"/>
</dbReference>
<feature type="compositionally biased region" description="Gly residues" evidence="8">
    <location>
        <begin position="580"/>
        <end position="600"/>
    </location>
</feature>
<dbReference type="InterPro" id="IPR036155">
    <property type="entry name" value="Crypto/Photolyase_N_sf"/>
</dbReference>
<dbReference type="GO" id="GO:0003684">
    <property type="term" value="F:damaged DNA binding"/>
    <property type="evidence" value="ECO:0007669"/>
    <property type="project" value="TreeGrafter"/>
</dbReference>
<proteinExistence type="inferred from homology"/>
<feature type="region of interest" description="Disordered" evidence="8">
    <location>
        <begin position="739"/>
        <end position="802"/>
    </location>
</feature>
<keyword evidence="3 6" id="KW-0285">Flavoprotein</keyword>
<feature type="compositionally biased region" description="Polar residues" evidence="8">
    <location>
        <begin position="622"/>
        <end position="631"/>
    </location>
</feature>
<feature type="compositionally biased region" description="Basic residues" evidence="8">
    <location>
        <begin position="568"/>
        <end position="579"/>
    </location>
</feature>
<dbReference type="GO" id="GO:0071949">
    <property type="term" value="F:FAD binding"/>
    <property type="evidence" value="ECO:0007669"/>
    <property type="project" value="TreeGrafter"/>
</dbReference>
<organism evidence="10 11">
    <name type="scientific">Thyridium curvatum</name>
    <dbReference type="NCBI Taxonomy" id="1093900"/>
    <lineage>
        <taxon>Eukaryota</taxon>
        <taxon>Fungi</taxon>
        <taxon>Dikarya</taxon>
        <taxon>Ascomycota</taxon>
        <taxon>Pezizomycotina</taxon>
        <taxon>Sordariomycetes</taxon>
        <taxon>Sordariomycetidae</taxon>
        <taxon>Thyridiales</taxon>
        <taxon>Thyridiaceae</taxon>
        <taxon>Thyridium</taxon>
    </lineage>
</organism>
<evidence type="ECO:0000256" key="5">
    <source>
        <dbReference type="ARBA" id="ARBA00022991"/>
    </source>
</evidence>
<dbReference type="GO" id="GO:0000719">
    <property type="term" value="P:photoreactive repair"/>
    <property type="evidence" value="ECO:0007669"/>
    <property type="project" value="TreeGrafter"/>
</dbReference>
<dbReference type="RefSeq" id="XP_031000704.1">
    <property type="nucleotide sequence ID" value="XM_031134025.1"/>
</dbReference>
<dbReference type="SUPFAM" id="SSF52425">
    <property type="entry name" value="Cryptochrome/photolyase, N-terminal domain"/>
    <property type="match status" value="1"/>
</dbReference>
<feature type="region of interest" description="Disordered" evidence="8">
    <location>
        <begin position="381"/>
        <end position="405"/>
    </location>
</feature>
<evidence type="ECO:0000256" key="2">
    <source>
        <dbReference type="ARBA" id="ARBA00005862"/>
    </source>
</evidence>
<name>A0A507BHK8_9PEZI</name>
<keyword evidence="5" id="KW-0157">Chromophore</keyword>
<feature type="binding site" evidence="6">
    <location>
        <begin position="299"/>
        <end position="303"/>
    </location>
    <ligand>
        <name>FAD</name>
        <dbReference type="ChEBI" id="CHEBI:57692"/>
    </ligand>
</feature>
<dbReference type="InParanoid" id="A0A507BHK8"/>
<dbReference type="InterPro" id="IPR006050">
    <property type="entry name" value="DNA_photolyase_N"/>
</dbReference>
<dbReference type="Pfam" id="PF03441">
    <property type="entry name" value="FAD_binding_7"/>
    <property type="match status" value="1"/>
</dbReference>
<evidence type="ECO:0000313" key="11">
    <source>
        <dbReference type="Proteomes" id="UP000319257"/>
    </source>
</evidence>
<dbReference type="PANTHER" id="PTHR11455:SF22">
    <property type="entry name" value="CRYPTOCHROME DASH"/>
    <property type="match status" value="1"/>
</dbReference>
<dbReference type="InterPro" id="IPR005101">
    <property type="entry name" value="Cryptochr/Photolyase_FAD-bd"/>
</dbReference>
<comment type="similarity">
    <text evidence="2">Belongs to the DNA photolyase class-1 family.</text>
</comment>
<dbReference type="SUPFAM" id="SSF48173">
    <property type="entry name" value="Cryptochrome/photolyase FAD-binding domain"/>
    <property type="match status" value="1"/>
</dbReference>
<feature type="site" description="Electron transfer via tryptophanyl radical" evidence="7">
    <location>
        <position position="389"/>
    </location>
</feature>
<dbReference type="Gene3D" id="3.40.50.620">
    <property type="entry name" value="HUPs"/>
    <property type="match status" value="1"/>
</dbReference>
<dbReference type="PANTHER" id="PTHR11455">
    <property type="entry name" value="CRYPTOCHROME"/>
    <property type="match status" value="1"/>
</dbReference>
<evidence type="ECO:0000256" key="4">
    <source>
        <dbReference type="ARBA" id="ARBA00022827"/>
    </source>
</evidence>
<feature type="site" description="Electron transfer via tryptophanyl radical" evidence="7">
    <location>
        <position position="458"/>
    </location>
</feature>
<comment type="caution">
    <text evidence="10">The sequence shown here is derived from an EMBL/GenBank/DDBJ whole genome shotgun (WGS) entry which is preliminary data.</text>
</comment>
<feature type="compositionally biased region" description="Low complexity" evidence="8">
    <location>
        <begin position="764"/>
        <end position="776"/>
    </location>
</feature>
<dbReference type="InterPro" id="IPR014729">
    <property type="entry name" value="Rossmann-like_a/b/a_fold"/>
</dbReference>
<evidence type="ECO:0000259" key="9">
    <source>
        <dbReference type="PROSITE" id="PS51645"/>
    </source>
</evidence>
<dbReference type="EMBL" id="SKBQ01000103">
    <property type="protein sequence ID" value="TPX18993.1"/>
    <property type="molecule type" value="Genomic_DNA"/>
</dbReference>
<reference evidence="10 11" key="1">
    <citation type="submission" date="2019-06" db="EMBL/GenBank/DDBJ databases">
        <title>Draft genome sequence of the filamentous fungus Phialemoniopsis curvata isolated from diesel fuel.</title>
        <authorList>
            <person name="Varaljay V.A."/>
            <person name="Lyon W.J."/>
            <person name="Crouch A.L."/>
            <person name="Drake C.E."/>
            <person name="Hollomon J.M."/>
            <person name="Nadeau L.J."/>
            <person name="Nunn H.S."/>
            <person name="Stevenson B.S."/>
            <person name="Bojanowski C.L."/>
            <person name="Crookes-Goodson W.J."/>
        </authorList>
    </citation>
    <scope>NUCLEOTIDE SEQUENCE [LARGE SCALE GENOMIC DNA]</scope>
    <source>
        <strain evidence="10 11">D216</strain>
    </source>
</reference>